<dbReference type="Pfam" id="PF21075">
    <property type="entry name" value="GDH_ACT1"/>
    <property type="match status" value="1"/>
</dbReference>
<evidence type="ECO:0000256" key="1">
    <source>
        <dbReference type="ARBA" id="ARBA00023002"/>
    </source>
</evidence>
<dbReference type="InterPro" id="IPR046346">
    <property type="entry name" value="Aminoacid_DH-like_N_sf"/>
</dbReference>
<dbReference type="Pfam" id="PF21077">
    <property type="entry name" value="GDH_ACT3"/>
    <property type="match status" value="1"/>
</dbReference>
<reference evidence="7 8" key="1">
    <citation type="journal article" date="2016" name="Int. J. Syst. Evol. Microbiol.">
        <title>Arsenicitalea aurantiaca gen. nov., sp. nov., a new member of the family Hyphomicrobiaceae, isolated from high-arsenic sediment.</title>
        <authorList>
            <person name="Mu Y."/>
            <person name="Zhou L."/>
            <person name="Zeng X.C."/>
            <person name="Liu L."/>
            <person name="Pan Y."/>
            <person name="Chen X."/>
            <person name="Wang J."/>
            <person name="Li S."/>
            <person name="Li W.J."/>
            <person name="Wang Y."/>
        </authorList>
    </citation>
    <scope>NUCLEOTIDE SEQUENCE [LARGE SCALE GENOMIC DNA]</scope>
    <source>
        <strain evidence="7 8">42-50</strain>
    </source>
</reference>
<sequence length="1572" mass="169957">MDAQISPAETHDRLLAVARSLEADTPELARFLKATLRQIEPEDLSGVSAEAMVAALRGARDRVRKGLEGPGRAVSVFPLDLPPAVDIVEIVSADMPFIVDSVTAAIRAEGGTVKLLAHPVFEPEALGRADGVKTSFLHIHLVPLADDKAREALQKEIGKTLDDVGCAVGDWQDMLGAVREAEANLEAVGRGPEDAEAAAFLAWLRADNFTFLGIRRYRIGEDGMPDPVAGAGLGILGDDGVRFLREGPDYVETNARHAAFLAEPTPIMVTKANLRARVHRRTHMDYVAVKHFDAEGRVIGETRILGHFTSHAEAAPHGTVPLVRSKLASVLSEAGEDPRSHAGKALLQALETYPRDDLFQIDPAELAGFARIIAGLADRPRVRVLSRIDRFDNFVSVLVYVPRERYDATVRERIGAHLGERYDGRVSAYYPQFLEGELVRVHFIIGRNGGVTPRPERAELEAEIAALTQNFSDRLAAAAPADGAVGPFLNAFTTAYQYRHGPEDALADIALFQGLGPDRPVAVRLRTGVRGASLGIRFYQRGEAIPLSARVPMLEAFGFAVIDEQTYTVTPRSGEPYFLHDMSIEPPEGVAVDVGEDADRIESAILAVWHGGAESDGLNRLVVAGRMAWRDVAILRALARYLRQIGLTYTRAYVAQVLGGQAVAANALVALFAALHDPAREAREAAEAEARETIALALEQTETLDEDRIVRRVLNLVEASLRTNAFQRDGNGRRRPAIAIKFDCHAIEALPAPRPYREIFVYSPRVEGLHLRFGPIARGGLRWSDRAEDFRTEVLGLVKAQQVKNSIIVPVGAKGAFVPRRQVTGGRDAVAAEGTACYEIFVSSLLDITDNIIEGRVVPPAGSLRRDGDDPYLVVAADKGTARFSDTANAIALERGYWLGDAFASGGSVGYDHKKMGITARGGWEAVKRHFREMDRDIQSEPFTVVGVGDMSGDVFGNAMLLSRQIRLLAAFDHRDIFIDPDPDPEKSFAERERLFALPRSSWQDYDPGLISAGGGVFPRSGKTVPLSVRARQMLGLGEGLVSPFEVMAAILRADADLLWFGGIGTYVRGHDETDAEVGDKANDAMRVSARQVRARVIGEGANLAVTQKGRIDFALAGGAINTDAIDNSAGVNSSDLEVNIKIALNHPLDRGALDAESRKAFLGEMTEEVAQLCLANNYQQSLALSLAQRRAVDDFPDHAALIGTLERDGHLERAVEFLPDEEALSRRRSAEQGLTRPELAVLLAYAKNTLQSDLLAGSAPDDPYLARELLRYFPQKLNRRFPEAIAEHRLRREVIATVLANGIINRGGPAFVEQLTAATSADAAAIARAAVLVREIYGLDGLHTDVDALDGKLEGQVQLGLYAALARIFFRETLFMLRNAPLDEALEDLVERFGAGVTEVWQCLPACMPPTMAGVVEADETALGAEGVPENLAHAIARLGPLSLASDIVLVANRAGESVPSSAEAFFGLLELFNLDAVMREGEALVATDRFERLALDRTLANLRRAQRVLTADILAAGSGTASERIAAWHRARADAVDRVALAVGGLADGGVSLSRLTVAAGLLGDLARGD</sequence>
<dbReference type="OrthoDB" id="9758052at2"/>
<dbReference type="InterPro" id="IPR028971">
    <property type="entry name" value="NAD-GDH_cat"/>
</dbReference>
<dbReference type="InterPro" id="IPR007780">
    <property type="entry name" value="NAD_Glu_DH_bac"/>
</dbReference>
<evidence type="ECO:0000259" key="3">
    <source>
        <dbReference type="Pfam" id="PF21074"/>
    </source>
</evidence>
<feature type="domain" description="NAD-glutamate dehydrogenase catalytic" evidence="2">
    <location>
        <begin position="694"/>
        <end position="1187"/>
    </location>
</feature>
<dbReference type="SUPFAM" id="SSF51735">
    <property type="entry name" value="NAD(P)-binding Rossmann-fold domains"/>
    <property type="match status" value="1"/>
</dbReference>
<feature type="domain" description="NAD-specific glutamate dehydrogenase C-terminal" evidence="3">
    <location>
        <begin position="1233"/>
        <end position="1565"/>
    </location>
</feature>
<dbReference type="InterPro" id="IPR048381">
    <property type="entry name" value="GDH_C"/>
</dbReference>
<dbReference type="InterPro" id="IPR024727">
    <property type="entry name" value="NAD_Glu_DH_N_ACT1"/>
</dbReference>
<dbReference type="PANTHER" id="PTHR43403:SF1">
    <property type="entry name" value="NAD-SPECIFIC GLUTAMATE DEHYDROGENASE"/>
    <property type="match status" value="1"/>
</dbReference>
<dbReference type="GO" id="GO:0004352">
    <property type="term" value="F:glutamate dehydrogenase (NAD+) activity"/>
    <property type="evidence" value="ECO:0007669"/>
    <property type="project" value="InterPro"/>
</dbReference>
<accession>A0A433X5W9</accession>
<protein>
    <submittedName>
        <fullName evidence="7">NAD-glutamate dehydrogenase</fullName>
    </submittedName>
</protein>
<dbReference type="InterPro" id="IPR049059">
    <property type="entry name" value="NAD_Glu_DH_HM1"/>
</dbReference>
<dbReference type="Pfam" id="PF05088">
    <property type="entry name" value="Bac_GDH_CD"/>
    <property type="match status" value="1"/>
</dbReference>
<organism evidence="7 8">
    <name type="scientific">Arsenicitalea aurantiaca</name>
    <dbReference type="NCBI Taxonomy" id="1783274"/>
    <lineage>
        <taxon>Bacteria</taxon>
        <taxon>Pseudomonadati</taxon>
        <taxon>Pseudomonadota</taxon>
        <taxon>Alphaproteobacteria</taxon>
        <taxon>Hyphomicrobiales</taxon>
        <taxon>Devosiaceae</taxon>
        <taxon>Arsenicitalea</taxon>
    </lineage>
</organism>
<feature type="domain" description="NAD-glutamate dehydrogenase N-terminal ACT1" evidence="4">
    <location>
        <begin position="31"/>
        <end position="157"/>
    </location>
</feature>
<dbReference type="PIRSF" id="PIRSF036761">
    <property type="entry name" value="GDH_Mll4104"/>
    <property type="match status" value="1"/>
</dbReference>
<evidence type="ECO:0000259" key="6">
    <source>
        <dbReference type="Pfam" id="PF21077"/>
    </source>
</evidence>
<keyword evidence="1" id="KW-0560">Oxidoreductase</keyword>
<keyword evidence="8" id="KW-1185">Reference proteome</keyword>
<dbReference type="Proteomes" id="UP000281547">
    <property type="component" value="Unassembled WGS sequence"/>
</dbReference>
<dbReference type="PANTHER" id="PTHR43403">
    <property type="entry name" value="NAD-SPECIFIC GLUTAMATE DEHYDROGENASE"/>
    <property type="match status" value="1"/>
</dbReference>
<comment type="caution">
    <text evidence="7">The sequence shown here is derived from an EMBL/GenBank/DDBJ whole genome shotgun (WGS) entry which is preliminary data.</text>
</comment>
<dbReference type="InterPro" id="IPR049064">
    <property type="entry name" value="NAD_Glu_DH_ACT3"/>
</dbReference>
<gene>
    <name evidence="7" type="ORF">EMQ25_14555</name>
</gene>
<evidence type="ECO:0000313" key="8">
    <source>
        <dbReference type="Proteomes" id="UP000281547"/>
    </source>
</evidence>
<name>A0A433X5W9_9HYPH</name>
<dbReference type="GO" id="GO:0006538">
    <property type="term" value="P:L-glutamate catabolic process"/>
    <property type="evidence" value="ECO:0007669"/>
    <property type="project" value="InterPro"/>
</dbReference>
<dbReference type="GO" id="GO:0004069">
    <property type="term" value="F:L-aspartate:2-oxoglutarate aminotransferase activity"/>
    <property type="evidence" value="ECO:0007669"/>
    <property type="project" value="InterPro"/>
</dbReference>
<dbReference type="Pfam" id="PF21074">
    <property type="entry name" value="GDH_C"/>
    <property type="match status" value="1"/>
</dbReference>
<evidence type="ECO:0000313" key="7">
    <source>
        <dbReference type="EMBL" id="RUT29480.1"/>
    </source>
</evidence>
<dbReference type="Pfam" id="PF21076">
    <property type="entry name" value="GDH_ACT2"/>
    <property type="match status" value="1"/>
</dbReference>
<evidence type="ECO:0000259" key="5">
    <source>
        <dbReference type="Pfam" id="PF21076"/>
    </source>
</evidence>
<feature type="domain" description="NAD-glutamate dehydrogenase ACT3" evidence="6">
    <location>
        <begin position="533"/>
        <end position="594"/>
    </location>
</feature>
<dbReference type="Pfam" id="PF21078">
    <property type="entry name" value="GDH_HM3"/>
    <property type="match status" value="1"/>
</dbReference>
<dbReference type="SUPFAM" id="SSF53223">
    <property type="entry name" value="Aminoacid dehydrogenase-like, N-terminal domain"/>
    <property type="match status" value="1"/>
</dbReference>
<dbReference type="InterPro" id="IPR049062">
    <property type="entry name" value="NAD_Glu_DH_ACT2"/>
</dbReference>
<dbReference type="InterPro" id="IPR049056">
    <property type="entry name" value="NAD_Glu_DH_HM3"/>
</dbReference>
<dbReference type="InterPro" id="IPR036291">
    <property type="entry name" value="NAD(P)-bd_dom_sf"/>
</dbReference>
<feature type="domain" description="NAD-glutamate dehydrogenase ACT2" evidence="5">
    <location>
        <begin position="383"/>
        <end position="470"/>
    </location>
</feature>
<proteinExistence type="predicted"/>
<dbReference type="Gene3D" id="3.40.50.720">
    <property type="entry name" value="NAD(P)-binding Rossmann-like Domain"/>
    <property type="match status" value="1"/>
</dbReference>
<dbReference type="EMBL" id="RZNJ01000005">
    <property type="protein sequence ID" value="RUT29480.1"/>
    <property type="molecule type" value="Genomic_DNA"/>
</dbReference>
<evidence type="ECO:0000259" key="4">
    <source>
        <dbReference type="Pfam" id="PF21075"/>
    </source>
</evidence>
<dbReference type="Pfam" id="PF21073">
    <property type="entry name" value="GDH_HM1"/>
    <property type="match status" value="1"/>
</dbReference>
<evidence type="ECO:0000259" key="2">
    <source>
        <dbReference type="Pfam" id="PF05088"/>
    </source>
</evidence>